<dbReference type="AlphaFoldDB" id="L8FWG7"/>
<reference evidence="2" key="1">
    <citation type="submission" date="2010-09" db="EMBL/GenBank/DDBJ databases">
        <title>The genome sequence of Geomyces destructans 20631-21.</title>
        <authorList>
            <consortium name="The Broad Institute Genome Sequencing Platform"/>
            <person name="Cuomo C.A."/>
            <person name="Blehert D.S."/>
            <person name="Lorch J.M."/>
            <person name="Young S.K."/>
            <person name="Zeng Q."/>
            <person name="Gargeya S."/>
            <person name="Fitzgerald M."/>
            <person name="Haas B."/>
            <person name="Abouelleil A."/>
            <person name="Alvarado L."/>
            <person name="Arachchi H.M."/>
            <person name="Berlin A."/>
            <person name="Brown A."/>
            <person name="Chapman S.B."/>
            <person name="Chen Z."/>
            <person name="Dunbar C."/>
            <person name="Freedman E."/>
            <person name="Gearin G."/>
            <person name="Gellesch M."/>
            <person name="Goldberg J."/>
            <person name="Griggs A."/>
            <person name="Gujja S."/>
            <person name="Heiman D."/>
            <person name="Howarth C."/>
            <person name="Larson L."/>
            <person name="Lui A."/>
            <person name="MacDonald P.J.P."/>
            <person name="Montmayeur A."/>
            <person name="Murphy C."/>
            <person name="Neiman D."/>
            <person name="Pearson M."/>
            <person name="Priest M."/>
            <person name="Roberts A."/>
            <person name="Saif S."/>
            <person name="Shea T."/>
            <person name="Shenoy N."/>
            <person name="Sisk P."/>
            <person name="Stolte C."/>
            <person name="Sykes S."/>
            <person name="Wortman J."/>
            <person name="Nusbaum C."/>
            <person name="Birren B."/>
        </authorList>
    </citation>
    <scope>NUCLEOTIDE SEQUENCE [LARGE SCALE GENOMIC DNA]</scope>
    <source>
        <strain evidence="2">ATCC MYA-4855 / 20631-21</strain>
    </source>
</reference>
<protein>
    <submittedName>
        <fullName evidence="1">Uncharacterized protein</fullName>
    </submittedName>
</protein>
<dbReference type="HOGENOM" id="CLU_1750487_0_0_1"/>
<evidence type="ECO:0000313" key="1">
    <source>
        <dbReference type="EMBL" id="ELR04828.1"/>
    </source>
</evidence>
<name>L8FWG7_PSED2</name>
<dbReference type="VEuPathDB" id="FungiDB:GMDG_07053"/>
<accession>L8FWG7</accession>
<gene>
    <name evidence="1" type="ORF">GMDG_07053</name>
</gene>
<dbReference type="Proteomes" id="UP000011064">
    <property type="component" value="Unassembled WGS sequence"/>
</dbReference>
<organism evidence="1 2">
    <name type="scientific">Pseudogymnoascus destructans (strain ATCC MYA-4855 / 20631-21)</name>
    <name type="common">Bat white-nose syndrome fungus</name>
    <name type="synonym">Geomyces destructans</name>
    <dbReference type="NCBI Taxonomy" id="658429"/>
    <lineage>
        <taxon>Eukaryota</taxon>
        <taxon>Fungi</taxon>
        <taxon>Dikarya</taxon>
        <taxon>Ascomycota</taxon>
        <taxon>Pezizomycotina</taxon>
        <taxon>Leotiomycetes</taxon>
        <taxon>Thelebolales</taxon>
        <taxon>Thelebolaceae</taxon>
        <taxon>Pseudogymnoascus</taxon>
    </lineage>
</organism>
<dbReference type="EMBL" id="GL573364">
    <property type="protein sequence ID" value="ELR04828.1"/>
    <property type="molecule type" value="Genomic_DNA"/>
</dbReference>
<evidence type="ECO:0000313" key="2">
    <source>
        <dbReference type="Proteomes" id="UP000011064"/>
    </source>
</evidence>
<proteinExistence type="predicted"/>
<dbReference type="InParanoid" id="L8FWG7"/>
<sequence length="149" mass="16728">MRSLDSSRLLNIRSLYTWHSPIPGATLRIRCSSSEAPTRVLLKKGSNCPSFAQRIVRQSGQREVLTMISSGSTRFASCRMIFKTGQRRHRKCLRYITTLISPSWLEGATTRKRDSSNPNTYSPIHISSSHIDAVRTLAQPIASSSLHEI</sequence>
<keyword evidence="2" id="KW-1185">Reference proteome</keyword>